<keyword evidence="4" id="KW-1185">Reference proteome</keyword>
<evidence type="ECO:0000256" key="1">
    <source>
        <dbReference type="SAM" id="MobiDB-lite"/>
    </source>
</evidence>
<dbReference type="Proteomes" id="UP000469558">
    <property type="component" value="Unassembled WGS sequence"/>
</dbReference>
<dbReference type="PANTHER" id="PTHR39611">
    <property type="entry name" value="HYDROXYPROLINE-RICH GLYCOPROTEIN DZ-HRGP-RELATED"/>
    <property type="match status" value="1"/>
</dbReference>
<dbReference type="AlphaFoldDB" id="A0A8T9CJ79"/>
<feature type="region of interest" description="Disordered" evidence="1">
    <location>
        <begin position="165"/>
        <end position="531"/>
    </location>
</feature>
<feature type="compositionally biased region" description="Basic and acidic residues" evidence="1">
    <location>
        <begin position="426"/>
        <end position="515"/>
    </location>
</feature>
<evidence type="ECO:0000259" key="2">
    <source>
        <dbReference type="Pfam" id="PF24355"/>
    </source>
</evidence>
<dbReference type="EMBL" id="QGMK01000112">
    <property type="protein sequence ID" value="TVY84140.1"/>
    <property type="molecule type" value="Genomic_DNA"/>
</dbReference>
<feature type="compositionally biased region" description="Basic and acidic residues" evidence="1">
    <location>
        <begin position="366"/>
        <end position="384"/>
    </location>
</feature>
<sequence>MALPVDAKAYYGYLFAADKKPTKVLDALLRGIAIHIADDVGDKDEKSLTPTKLANFYKAVPHPSISWIYTSIGCQHTLQPTANDFEPPSIPALTTRGFVRWQSIEILLGPEEHVPFIQTAVKNWGIKHPDTGESFPADLPKEAFPVKCDVEIEKWHSACAAKLRERASPGGDDDDEHLRPELPPRPKVRVQTGYTHVHARPPNRPTRAETEYFPSRSRVSSARPLSYTHVSGTGPRPVRPVLNRSPTHRARQFLAPEEEMPSPRVARTRRRSFPENLSSNPVSPDASPKDVRPHPQPQQVRRHSHPRHARHGSVSSDASDEDDGPHSPKKTASAEAPRRRSHTHSSHIRSPAEDEPGSARFTPPDPRARERREREREREEELKRKSFPIPIDLSGKLSAPFLLGKRDREERERVARSGSRGAGNVRWKDLSDPDLWKRGSKESSQEEDPPRRSRDDRAEYNKRRSRDRDRDRDRERPRSSHDEVPRRERDRDRDRDRERERDHRSFRDRDRERRAVSPVRGVDGRRYPAHA</sequence>
<dbReference type="PANTHER" id="PTHR39611:SF2">
    <property type="entry name" value="HYDROXYPROLINE-RICH GLYCOPROTEIN DZ-HRGP"/>
    <property type="match status" value="1"/>
</dbReference>
<accession>A0A8T9CJ79</accession>
<feature type="compositionally biased region" description="Basic and acidic residues" evidence="1">
    <location>
        <begin position="522"/>
        <end position="531"/>
    </location>
</feature>
<evidence type="ECO:0000313" key="4">
    <source>
        <dbReference type="Proteomes" id="UP000469558"/>
    </source>
</evidence>
<evidence type="ECO:0000313" key="3">
    <source>
        <dbReference type="EMBL" id="TVY84140.1"/>
    </source>
</evidence>
<feature type="compositionally biased region" description="Basic and acidic residues" evidence="1">
    <location>
        <begin position="404"/>
        <end position="415"/>
    </location>
</feature>
<dbReference type="OrthoDB" id="5420895at2759"/>
<dbReference type="InterPro" id="IPR055936">
    <property type="entry name" value="DUF7514"/>
</dbReference>
<reference evidence="3 4" key="1">
    <citation type="submission" date="2018-05" db="EMBL/GenBank/DDBJ databases">
        <title>Genome sequencing and assembly of the regulated plant pathogen Lachnellula willkommii and related sister species for the development of diagnostic species identification markers.</title>
        <authorList>
            <person name="Giroux E."/>
            <person name="Bilodeau G."/>
        </authorList>
    </citation>
    <scope>NUCLEOTIDE SEQUENCE [LARGE SCALE GENOMIC DNA]</scope>
    <source>
        <strain evidence="3 4">CBS 268.59</strain>
    </source>
</reference>
<comment type="caution">
    <text evidence="3">The sequence shown here is derived from an EMBL/GenBank/DDBJ whole genome shotgun (WGS) entry which is preliminary data.</text>
</comment>
<proteinExistence type="predicted"/>
<name>A0A8T9CJ79_9HELO</name>
<dbReference type="Pfam" id="PF24355">
    <property type="entry name" value="DUF7514"/>
    <property type="match status" value="1"/>
</dbReference>
<feature type="compositionally biased region" description="Basic residues" evidence="1">
    <location>
        <begin position="300"/>
        <end position="311"/>
    </location>
</feature>
<gene>
    <name evidence="3" type="ORF">LSUE1_G003019</name>
</gene>
<protein>
    <recommendedName>
        <fullName evidence="2">DUF7514 domain-containing protein</fullName>
    </recommendedName>
</protein>
<organism evidence="3 4">
    <name type="scientific">Lachnellula suecica</name>
    <dbReference type="NCBI Taxonomy" id="602035"/>
    <lineage>
        <taxon>Eukaryota</taxon>
        <taxon>Fungi</taxon>
        <taxon>Dikarya</taxon>
        <taxon>Ascomycota</taxon>
        <taxon>Pezizomycotina</taxon>
        <taxon>Leotiomycetes</taxon>
        <taxon>Helotiales</taxon>
        <taxon>Lachnaceae</taxon>
        <taxon>Lachnellula</taxon>
    </lineage>
</organism>
<feature type="domain" description="DUF7514" evidence="2">
    <location>
        <begin position="12"/>
        <end position="160"/>
    </location>
</feature>